<keyword evidence="2" id="KW-1185">Reference proteome</keyword>
<gene>
    <name evidence="1" type="ORF">TEQG_04235</name>
</gene>
<protein>
    <submittedName>
        <fullName evidence="1">Uncharacterized protein</fullName>
    </submittedName>
</protein>
<dbReference type="Proteomes" id="UP000009169">
    <property type="component" value="Unassembled WGS sequence"/>
</dbReference>
<dbReference type="HOGENOM" id="CLU_175005_0_0_1"/>
<accession>F2PTY7</accession>
<reference evidence="2" key="1">
    <citation type="journal article" date="2012" name="MBio">
        <title>Comparative genome analysis of Trichophyton rubrum and related dermatophytes reveals candidate genes involved in infection.</title>
        <authorList>
            <person name="Martinez D.A."/>
            <person name="Oliver B.G."/>
            <person name="Graeser Y."/>
            <person name="Goldberg J.M."/>
            <person name="Li W."/>
            <person name="Martinez-Rossi N.M."/>
            <person name="Monod M."/>
            <person name="Shelest E."/>
            <person name="Barton R.C."/>
            <person name="Birch E."/>
            <person name="Brakhage A.A."/>
            <person name="Chen Z."/>
            <person name="Gurr S.J."/>
            <person name="Heiman D."/>
            <person name="Heitman J."/>
            <person name="Kosti I."/>
            <person name="Rossi A."/>
            <person name="Saif S."/>
            <person name="Samalova M."/>
            <person name="Saunders C.W."/>
            <person name="Shea T."/>
            <person name="Summerbell R.C."/>
            <person name="Xu J."/>
            <person name="Young S."/>
            <person name="Zeng Q."/>
            <person name="Birren B.W."/>
            <person name="Cuomo C.A."/>
            <person name="White T.C."/>
        </authorList>
    </citation>
    <scope>NUCLEOTIDE SEQUENCE [LARGE SCALE GENOMIC DNA]</scope>
    <source>
        <strain evidence="2">ATCC MYA-4606 / CBS 127.97</strain>
    </source>
</reference>
<organism evidence="1 2">
    <name type="scientific">Trichophyton equinum (strain ATCC MYA-4606 / CBS 127.97)</name>
    <name type="common">Horse ringworm fungus</name>
    <dbReference type="NCBI Taxonomy" id="559882"/>
    <lineage>
        <taxon>Eukaryota</taxon>
        <taxon>Fungi</taxon>
        <taxon>Dikarya</taxon>
        <taxon>Ascomycota</taxon>
        <taxon>Pezizomycotina</taxon>
        <taxon>Eurotiomycetes</taxon>
        <taxon>Eurotiomycetidae</taxon>
        <taxon>Onygenales</taxon>
        <taxon>Arthrodermataceae</taxon>
        <taxon>Trichophyton</taxon>
    </lineage>
</organism>
<dbReference type="VEuPathDB" id="FungiDB:TEQG_04235"/>
<evidence type="ECO:0000313" key="2">
    <source>
        <dbReference type="Proteomes" id="UP000009169"/>
    </source>
</evidence>
<name>F2PTY7_TRIEC</name>
<sequence>MAATKNTEGRVTPTQGELASFQAHAKALWAGKGVRSGVHQYSCIVAGMSVRVGPHLISKNAHDRKSLSQITLVSLPQELLPDFKLHIPADEYITIKKCIASTSESGIP</sequence>
<dbReference type="EMBL" id="DS995739">
    <property type="protein sequence ID" value="EGE05355.1"/>
    <property type="molecule type" value="Genomic_DNA"/>
</dbReference>
<proteinExistence type="predicted"/>
<dbReference type="AlphaFoldDB" id="F2PTY7"/>
<evidence type="ECO:0000313" key="1">
    <source>
        <dbReference type="EMBL" id="EGE05355.1"/>
    </source>
</evidence>